<feature type="compositionally biased region" description="Acidic residues" evidence="2">
    <location>
        <begin position="62"/>
        <end position="76"/>
    </location>
</feature>
<proteinExistence type="predicted"/>
<evidence type="ECO:0000256" key="2">
    <source>
        <dbReference type="SAM" id="MobiDB-lite"/>
    </source>
</evidence>
<feature type="compositionally biased region" description="Basic and acidic residues" evidence="2">
    <location>
        <begin position="203"/>
        <end position="212"/>
    </location>
</feature>
<evidence type="ECO:0000313" key="4">
    <source>
        <dbReference type="Proteomes" id="UP001521116"/>
    </source>
</evidence>
<dbReference type="Proteomes" id="UP001521116">
    <property type="component" value="Unassembled WGS sequence"/>
</dbReference>
<feature type="compositionally biased region" description="Acidic residues" evidence="2">
    <location>
        <begin position="310"/>
        <end position="321"/>
    </location>
</feature>
<keyword evidence="4" id="KW-1185">Reference proteome</keyword>
<organism evidence="3 4">
    <name type="scientific">Neofusicoccum ribis</name>
    <dbReference type="NCBI Taxonomy" id="45134"/>
    <lineage>
        <taxon>Eukaryota</taxon>
        <taxon>Fungi</taxon>
        <taxon>Dikarya</taxon>
        <taxon>Ascomycota</taxon>
        <taxon>Pezizomycotina</taxon>
        <taxon>Dothideomycetes</taxon>
        <taxon>Dothideomycetes incertae sedis</taxon>
        <taxon>Botryosphaeriales</taxon>
        <taxon>Botryosphaeriaceae</taxon>
        <taxon>Neofusicoccum</taxon>
    </lineage>
</organism>
<protein>
    <submittedName>
        <fullName evidence="3">Uncharacterized protein</fullName>
    </submittedName>
</protein>
<feature type="compositionally biased region" description="Basic and acidic residues" evidence="2">
    <location>
        <begin position="169"/>
        <end position="180"/>
    </location>
</feature>
<feature type="region of interest" description="Disordered" evidence="2">
    <location>
        <begin position="1"/>
        <end position="321"/>
    </location>
</feature>
<keyword evidence="1" id="KW-0175">Coiled coil</keyword>
<reference evidence="3 4" key="1">
    <citation type="submission" date="2024-02" db="EMBL/GenBank/DDBJ databases">
        <title>De novo assembly and annotation of 12 fungi associated with fruit tree decline syndrome in Ontario, Canada.</title>
        <authorList>
            <person name="Sulman M."/>
            <person name="Ellouze W."/>
            <person name="Ilyukhin E."/>
        </authorList>
    </citation>
    <scope>NUCLEOTIDE SEQUENCE [LARGE SCALE GENOMIC DNA]</scope>
    <source>
        <strain evidence="3 4">M1-105</strain>
    </source>
</reference>
<name>A0ABR3SIK3_9PEZI</name>
<sequence length="721" mass="82211">MARSSGVPSNQGSIVSLPESSPGTDADRPQSALDEDSEEILKPDFLEGIADGAANHYSSSNSDDDDDEDSKADDEPTSQLLREASVGRSPASSHKRTDEESAALLNYALSSHGRGPAPLPPRSERRRTSREGRSANSTPRRNNDPPRLDVYGLPPDPTPTPPSAQFNPHLEDDKQEERQPRRSTRTTSQQEQEEAQAVPGAKPDVETKPEMPKKKRGRPKKNPEAVPPSPKRQKASPANTGRRRSKGQEGGGSQESVFVETISTRRVTASSSVPTKMSATTRESSGKQQRTSSVRLSRIRASRTQAQTEPESEEIPDIPEDTATDNEEFIPHKSQESNDNLDGLDGLQEVLKSIWTDDRGVKKIRLQRRSNELRLKNDSAKKLVDDCQDFVNELKDTMEKSTELTEWEVSQVKRTISNLERDINGFNLENKEEVRNFLFQDLYAYIFPCLLRTLCKIVDFNVEFFSRDGATVQAPRLKELVNFTSAIINLGDRAKTSQVKVNSDLVIVRPTRDYILAPLKRFHHSLCNLLQRQTRQDEQRQAIRMEQKLLERVETRRQREAAEEASRRAFWEDWRLLHLQRKGMEPDSRRWHHLDWRHPSASQQKVIRDIDANGEPFDRLVIFNHTRNSAEMPQDVVGVDWTDRECLTLMEGLKEYTEMDLKYPRYQVYRKIIRQNCGPAGVLRRFNVSEIVQKSMYLKRMLPDSEWAQRVPTFSEIPPTS</sequence>
<evidence type="ECO:0000313" key="3">
    <source>
        <dbReference type="EMBL" id="KAL1621950.1"/>
    </source>
</evidence>
<feature type="compositionally biased region" description="Polar residues" evidence="2">
    <location>
        <begin position="261"/>
        <end position="295"/>
    </location>
</feature>
<feature type="coiled-coil region" evidence="1">
    <location>
        <begin position="409"/>
        <end position="436"/>
    </location>
</feature>
<gene>
    <name evidence="3" type="ORF">SLS56_008961</name>
</gene>
<comment type="caution">
    <text evidence="3">The sequence shown here is derived from an EMBL/GenBank/DDBJ whole genome shotgun (WGS) entry which is preliminary data.</text>
</comment>
<evidence type="ECO:0000256" key="1">
    <source>
        <dbReference type="SAM" id="Coils"/>
    </source>
</evidence>
<dbReference type="EMBL" id="JAJVDC020000143">
    <property type="protein sequence ID" value="KAL1621950.1"/>
    <property type="molecule type" value="Genomic_DNA"/>
</dbReference>
<accession>A0ABR3SIK3</accession>
<feature type="compositionally biased region" description="Polar residues" evidence="2">
    <location>
        <begin position="1"/>
        <end position="23"/>
    </location>
</feature>